<gene>
    <name evidence="3" type="ORF">GW779_05070</name>
    <name evidence="2" type="ORF">GW910_03020</name>
</gene>
<dbReference type="Pfam" id="PF06250">
    <property type="entry name" value="YhcG_C"/>
    <property type="match status" value="1"/>
</dbReference>
<protein>
    <submittedName>
        <fullName evidence="3">DUF1016 domain-containing protein</fullName>
    </submittedName>
</protein>
<dbReference type="InterPro" id="IPR009362">
    <property type="entry name" value="YhcG_C"/>
</dbReference>
<feature type="domain" description="YhcG PDDEXK nuclease" evidence="1">
    <location>
        <begin position="34"/>
        <end position="91"/>
    </location>
</feature>
<evidence type="ECO:0000313" key="4">
    <source>
        <dbReference type="Proteomes" id="UP000738826"/>
    </source>
</evidence>
<proteinExistence type="predicted"/>
<evidence type="ECO:0000259" key="1">
    <source>
        <dbReference type="Pfam" id="PF06250"/>
    </source>
</evidence>
<comment type="caution">
    <text evidence="3">The sequence shown here is derived from an EMBL/GenBank/DDBJ whole genome shotgun (WGS) entry which is preliminary data.</text>
</comment>
<dbReference type="EMBL" id="JAACVF010000075">
    <property type="protein sequence ID" value="NCN65034.1"/>
    <property type="molecule type" value="Genomic_DNA"/>
</dbReference>
<sequence length="97" mass="11751">MLYERTALSRLPEKTIENQLKELKEEDKMTPELVFKDKYVLNFLGLSDTYSEKDLERAIHNAIEKFILEFCRDFCFVARQKRITIDNEDYYSHFDIF</sequence>
<accession>A0A8J8CJ93</accession>
<dbReference type="Proteomes" id="UP000768163">
    <property type="component" value="Unassembled WGS sequence"/>
</dbReference>
<dbReference type="PANTHER" id="PTHR30547">
    <property type="entry name" value="UNCHARACTERIZED PROTEIN YHCG-RELATED"/>
    <property type="match status" value="1"/>
</dbReference>
<dbReference type="PANTHER" id="PTHR30547:SF5">
    <property type="entry name" value="NUCLEASE YHCG-RELATED"/>
    <property type="match status" value="1"/>
</dbReference>
<organism evidence="3 4">
    <name type="scientific">Candidatus Altarchaeum hamiconexum</name>
    <dbReference type="NCBI Taxonomy" id="1803513"/>
    <lineage>
        <taxon>Archaea</taxon>
        <taxon>Candidatus Altarchaeota</taxon>
        <taxon>Candidatus Altiarchaeia</taxon>
        <taxon>Candidatus Altarchaeales</taxon>
        <taxon>Candidatus Altarchaeaceae</taxon>
        <taxon>Candidatus Altarchaeum</taxon>
    </lineage>
</organism>
<name>A0A8J8CJ93_9ARCH</name>
<evidence type="ECO:0000313" key="3">
    <source>
        <dbReference type="EMBL" id="NCS91760.1"/>
    </source>
</evidence>
<dbReference type="InterPro" id="IPR053148">
    <property type="entry name" value="PD-DEXK-like_domain"/>
</dbReference>
<reference evidence="3" key="1">
    <citation type="submission" date="2019-11" db="EMBL/GenBank/DDBJ databases">
        <title>Lipid analysis of CO2-rich subsurface aquifers suggests an autotrophy-based deep biosphere with lysolipids enriched in CPR bacteria.</title>
        <authorList>
            <person name="Probst A.J."/>
            <person name="Elling F.J."/>
            <person name="Castelle C.J."/>
            <person name="Zhu Q."/>
            <person name="Elvert M."/>
            <person name="Birarda G."/>
            <person name="Holman H.-Y."/>
            <person name="Lane K.R."/>
            <person name="Ladd B."/>
            <person name="Ryan M.C."/>
            <person name="Woyke T."/>
            <person name="Hinrichs K.-U."/>
            <person name="Banfield J.F."/>
        </authorList>
    </citation>
    <scope>NUCLEOTIDE SEQUENCE</scope>
    <source>
        <strain evidence="2">CG_2015-01_33_1645</strain>
        <strain evidence="3">CG_2015-04_33_537</strain>
    </source>
</reference>
<dbReference type="EMBL" id="JAACQH010000107">
    <property type="protein sequence ID" value="NCS91760.1"/>
    <property type="molecule type" value="Genomic_DNA"/>
</dbReference>
<dbReference type="AlphaFoldDB" id="A0A8J8CJ93"/>
<dbReference type="Proteomes" id="UP000738826">
    <property type="component" value="Unassembled WGS sequence"/>
</dbReference>
<evidence type="ECO:0000313" key="2">
    <source>
        <dbReference type="EMBL" id="NCN65034.1"/>
    </source>
</evidence>